<reference evidence="1 2" key="1">
    <citation type="submission" date="2018-12" db="EMBL/GenBank/DDBJ databases">
        <title>Genome sequence and assembly of Colletotrichum trifolii.</title>
        <authorList>
            <person name="Gan P."/>
            <person name="Shirasu K."/>
        </authorList>
    </citation>
    <scope>NUCLEOTIDE SEQUENCE [LARGE SCALE GENOMIC DNA]</scope>
    <source>
        <strain evidence="1 2">543-2</strain>
    </source>
</reference>
<sequence>MEESSTNLAENSVLGKAGLEEEDGTLVSTRIMPSSGAQRLLVDQSLGRPFGVLAVVGYLVGFQCGHLSKCRHRPRTIDATAGMPGTRSRLSQCFGSRMSKGLPRAFSPRREKDSIPDGGLWHEPSSALDVVMSGHEFAQGLSTLQIGNVIMCIPECYCGMAVLRI</sequence>
<keyword evidence="2" id="KW-1185">Reference proteome</keyword>
<evidence type="ECO:0000313" key="2">
    <source>
        <dbReference type="Proteomes" id="UP000295703"/>
    </source>
</evidence>
<accession>A0A4R8RSR5</accession>
<comment type="caution">
    <text evidence="1">The sequence shown here is derived from an EMBL/GenBank/DDBJ whole genome shotgun (WGS) entry which is preliminary data.</text>
</comment>
<proteinExistence type="predicted"/>
<protein>
    <submittedName>
        <fullName evidence="1">Uncharacterized protein</fullName>
    </submittedName>
</protein>
<dbReference type="Proteomes" id="UP000295703">
    <property type="component" value="Unassembled WGS sequence"/>
</dbReference>
<organism evidence="1 2">
    <name type="scientific">Colletotrichum trifolii</name>
    <dbReference type="NCBI Taxonomy" id="5466"/>
    <lineage>
        <taxon>Eukaryota</taxon>
        <taxon>Fungi</taxon>
        <taxon>Dikarya</taxon>
        <taxon>Ascomycota</taxon>
        <taxon>Pezizomycotina</taxon>
        <taxon>Sordariomycetes</taxon>
        <taxon>Hypocreomycetidae</taxon>
        <taxon>Glomerellales</taxon>
        <taxon>Glomerellaceae</taxon>
        <taxon>Colletotrichum</taxon>
        <taxon>Colletotrichum orbiculare species complex</taxon>
    </lineage>
</organism>
<gene>
    <name evidence="1" type="ORF">CTRI78_v004904</name>
</gene>
<dbReference type="EMBL" id="RYZW01000038">
    <property type="protein sequence ID" value="TDZ60590.1"/>
    <property type="molecule type" value="Genomic_DNA"/>
</dbReference>
<dbReference type="AlphaFoldDB" id="A0A4R8RSR5"/>
<evidence type="ECO:0000313" key="1">
    <source>
        <dbReference type="EMBL" id="TDZ60590.1"/>
    </source>
</evidence>
<name>A0A4R8RSR5_COLTR</name>